<name>A0A6N9TJX2_DISTH</name>
<feature type="signal peptide" evidence="3">
    <location>
        <begin position="1"/>
        <end position="16"/>
    </location>
</feature>
<dbReference type="InterPro" id="IPR001431">
    <property type="entry name" value="Pept_M16_Zn_BS"/>
</dbReference>
<proteinExistence type="inferred from homology"/>
<evidence type="ECO:0000313" key="7">
    <source>
        <dbReference type="Proteomes" id="UP000469346"/>
    </source>
</evidence>
<evidence type="ECO:0000256" key="2">
    <source>
        <dbReference type="RuleBase" id="RU004447"/>
    </source>
</evidence>
<dbReference type="GO" id="GO:0004222">
    <property type="term" value="F:metalloendopeptidase activity"/>
    <property type="evidence" value="ECO:0007669"/>
    <property type="project" value="InterPro"/>
</dbReference>
<dbReference type="InterPro" id="IPR011765">
    <property type="entry name" value="Pept_M16_N"/>
</dbReference>
<dbReference type="SUPFAM" id="SSF63411">
    <property type="entry name" value="LuxS/MPP-like metallohydrolase"/>
    <property type="match status" value="4"/>
</dbReference>
<comment type="similarity">
    <text evidence="1 2">Belongs to the peptidase M16 family.</text>
</comment>
<dbReference type="AlphaFoldDB" id="A0A6N9TJX2"/>
<dbReference type="Pfam" id="PF05193">
    <property type="entry name" value="Peptidase_M16_C"/>
    <property type="match status" value="2"/>
</dbReference>
<gene>
    <name evidence="6" type="ORF">G3N55_00745</name>
</gene>
<dbReference type="GO" id="GO:0006508">
    <property type="term" value="P:proteolysis"/>
    <property type="evidence" value="ECO:0007669"/>
    <property type="project" value="InterPro"/>
</dbReference>
<sequence length="887" mass="96962">MNLPCWCRVSAGVVLAAGLLAAAPAAWGLEVMPGVEKVRLANGLTAVVQESRRAPVAAVQVWVKAGSAYESDAEAGITHLIEHMIFKGTERRGPGELARLIESVGGSINAYTSLDYTVYHCVVPREHLDAALDVLADAVFHAKFDPAELEREKKVVLEEIHMREDQPRTRLSRLLLATAYRVHPYRRPVIGFPKTVRRFTRADILAYRARRYRPSQMAVVVAGDVDAARTLARIDAAFGRAPAAPPAEASIPDELPQAEPRLAREEMDIQEGYLALGFSGIPGFNAADVPALDVLAALLADGESSRLNVRLRDRDQLVHAVDASAFTPAGPGLFEVTAALDPEKVPEALSRLLEELFRLKSEKVLDEEVERAKVRVRTDFVKDHETMQGEARNLGLFETLAGDPAAERRYLEAVDRVGPDDIRRLAEKYFRRRHLNVAMVLPKGADVPALSAADLGALAADAEDRVRAEGPAPKEGLAHPVVRRVLPNGLTVLVREAHEVPSVSVRLVFPGGTRYETKRTNGLFTYLARCWTRGTEGRSARGFAEAVERLGGSVSGFSGWNTFGLQADFLASGLDKGLSLFAEAVLAPAFSPEEVERLRPQILSQISRQEDYLPSVAIREFRRLLFSPHPYGLDPVGRPAVVRAVTAARLRKAYREFAVPSRGVLSIVGDVRTAEVLSEVEALFGGWGGGAEKPPPELPAPEPLTKPRTVTLKRDKEQVHIVLGFPGATFRSPDRFPLEVLSAVLSGQGGRLFRHLRDEQSFAYAVTSFVGLGVDYGSFACYIATAPGKRDAAVKALWAELLEVARAPVSRQELDRAKEWITGNYEIGLQTNGAQAMDLALNELYGLGYNFGERYVQEIRRVDAAAVQAVARRLLDPDAYVLVRVGP</sequence>
<dbReference type="InterPro" id="IPR007863">
    <property type="entry name" value="Peptidase_M16_C"/>
</dbReference>
<dbReference type="GO" id="GO:0046872">
    <property type="term" value="F:metal ion binding"/>
    <property type="evidence" value="ECO:0007669"/>
    <property type="project" value="InterPro"/>
</dbReference>
<organism evidence="6 7">
    <name type="scientific">Dissulfurirhabdus thermomarina</name>
    <dbReference type="NCBI Taxonomy" id="1765737"/>
    <lineage>
        <taxon>Bacteria</taxon>
        <taxon>Deltaproteobacteria</taxon>
        <taxon>Dissulfurirhabdaceae</taxon>
        <taxon>Dissulfurirhabdus</taxon>
    </lineage>
</organism>
<feature type="chain" id="PRO_5026897133" evidence="3">
    <location>
        <begin position="17"/>
        <end position="887"/>
    </location>
</feature>
<accession>A0A6N9TJX2</accession>
<keyword evidence="7" id="KW-1185">Reference proteome</keyword>
<evidence type="ECO:0000259" key="4">
    <source>
        <dbReference type="Pfam" id="PF00675"/>
    </source>
</evidence>
<dbReference type="PANTHER" id="PTHR11851:SF49">
    <property type="entry name" value="MITOCHONDRIAL-PROCESSING PEPTIDASE SUBUNIT ALPHA"/>
    <property type="match status" value="1"/>
</dbReference>
<feature type="domain" description="Peptidase M16 C-terminal" evidence="5">
    <location>
        <begin position="199"/>
        <end position="373"/>
    </location>
</feature>
<feature type="domain" description="Peptidase M16 C-terminal" evidence="5">
    <location>
        <begin position="645"/>
        <end position="819"/>
    </location>
</feature>
<dbReference type="Proteomes" id="UP000469346">
    <property type="component" value="Unassembled WGS sequence"/>
</dbReference>
<comment type="caution">
    <text evidence="6">The sequence shown here is derived from an EMBL/GenBank/DDBJ whole genome shotgun (WGS) entry which is preliminary data.</text>
</comment>
<protein>
    <submittedName>
        <fullName evidence="6">Insulinase family protein</fullName>
    </submittedName>
</protein>
<dbReference type="EMBL" id="JAAGRR010000003">
    <property type="protein sequence ID" value="NDY41379.1"/>
    <property type="molecule type" value="Genomic_DNA"/>
</dbReference>
<keyword evidence="3" id="KW-0732">Signal</keyword>
<reference evidence="6 7" key="1">
    <citation type="submission" date="2020-02" db="EMBL/GenBank/DDBJ databases">
        <title>Comparative genomics of sulfur disproportionating microorganisms.</title>
        <authorList>
            <person name="Ward L.M."/>
            <person name="Bertran E."/>
            <person name="Johnston D.T."/>
        </authorList>
    </citation>
    <scope>NUCLEOTIDE SEQUENCE [LARGE SCALE GENOMIC DNA]</scope>
    <source>
        <strain evidence="6 7">DSM 100025</strain>
    </source>
</reference>
<dbReference type="InterPro" id="IPR050361">
    <property type="entry name" value="MPP/UQCRC_Complex"/>
</dbReference>
<evidence type="ECO:0000256" key="3">
    <source>
        <dbReference type="SAM" id="SignalP"/>
    </source>
</evidence>
<dbReference type="Pfam" id="PF00675">
    <property type="entry name" value="Peptidase_M16"/>
    <property type="match status" value="2"/>
</dbReference>
<feature type="domain" description="Peptidase M16 N-terminal" evidence="4">
    <location>
        <begin position="492"/>
        <end position="618"/>
    </location>
</feature>
<feature type="domain" description="Peptidase M16 N-terminal" evidence="4">
    <location>
        <begin position="47"/>
        <end position="190"/>
    </location>
</feature>
<evidence type="ECO:0000259" key="5">
    <source>
        <dbReference type="Pfam" id="PF05193"/>
    </source>
</evidence>
<dbReference type="PANTHER" id="PTHR11851">
    <property type="entry name" value="METALLOPROTEASE"/>
    <property type="match status" value="1"/>
</dbReference>
<evidence type="ECO:0000313" key="6">
    <source>
        <dbReference type="EMBL" id="NDY41379.1"/>
    </source>
</evidence>
<dbReference type="PROSITE" id="PS00143">
    <property type="entry name" value="INSULINASE"/>
    <property type="match status" value="1"/>
</dbReference>
<dbReference type="RefSeq" id="WP_163297540.1">
    <property type="nucleotide sequence ID" value="NZ_JAAGRR010000003.1"/>
</dbReference>
<dbReference type="InterPro" id="IPR011249">
    <property type="entry name" value="Metalloenz_LuxS/M16"/>
</dbReference>
<dbReference type="Gene3D" id="3.30.830.10">
    <property type="entry name" value="Metalloenzyme, LuxS/M16 peptidase-like"/>
    <property type="match status" value="4"/>
</dbReference>
<evidence type="ECO:0000256" key="1">
    <source>
        <dbReference type="ARBA" id="ARBA00007261"/>
    </source>
</evidence>